<dbReference type="Proteomes" id="UP000612899">
    <property type="component" value="Unassembled WGS sequence"/>
</dbReference>
<dbReference type="EMBL" id="BONY01000002">
    <property type="protein sequence ID" value="GIH02447.1"/>
    <property type="molecule type" value="Genomic_DNA"/>
</dbReference>
<organism evidence="1 2">
    <name type="scientific">Rhizocola hellebori</name>
    <dbReference type="NCBI Taxonomy" id="1392758"/>
    <lineage>
        <taxon>Bacteria</taxon>
        <taxon>Bacillati</taxon>
        <taxon>Actinomycetota</taxon>
        <taxon>Actinomycetes</taxon>
        <taxon>Micromonosporales</taxon>
        <taxon>Micromonosporaceae</taxon>
        <taxon>Rhizocola</taxon>
    </lineage>
</organism>
<evidence type="ECO:0008006" key="3">
    <source>
        <dbReference type="Google" id="ProtNLM"/>
    </source>
</evidence>
<reference evidence="1" key="1">
    <citation type="submission" date="2021-01" db="EMBL/GenBank/DDBJ databases">
        <title>Whole genome shotgun sequence of Rhizocola hellebori NBRC 109834.</title>
        <authorList>
            <person name="Komaki H."/>
            <person name="Tamura T."/>
        </authorList>
    </citation>
    <scope>NUCLEOTIDE SEQUENCE</scope>
    <source>
        <strain evidence="1">NBRC 109834</strain>
    </source>
</reference>
<dbReference type="SUPFAM" id="SSF47240">
    <property type="entry name" value="Ferritin-like"/>
    <property type="match status" value="1"/>
</dbReference>
<dbReference type="InterPro" id="IPR012348">
    <property type="entry name" value="RNR-like"/>
</dbReference>
<dbReference type="AlphaFoldDB" id="A0A8J3Q2W5"/>
<dbReference type="GO" id="GO:0016491">
    <property type="term" value="F:oxidoreductase activity"/>
    <property type="evidence" value="ECO:0007669"/>
    <property type="project" value="InterPro"/>
</dbReference>
<proteinExistence type="predicted"/>
<evidence type="ECO:0000313" key="2">
    <source>
        <dbReference type="Proteomes" id="UP000612899"/>
    </source>
</evidence>
<name>A0A8J3Q2W5_9ACTN</name>
<sequence length="260" mass="29483">MAFDIDAYQNTAGRVRDDDIDYAQFTHRPLSPDALRCLRYMSDIESHTVCYLRDLLVTPSHVDPAVTTFLTMWVFEEHWHGEVLAKVLAAHGISTGSAHISAVRRRLGWRDRMAPIGQALIANIVGEDFVAVHMTWGAINEWSAYAGYARLAELEQHPTLSELLTRIIRQEARHAAFYASQARDRLAASARARRLTRFALRRFWEPVGAGVALRSETAHMLRHLFSDTAGRRVIDQVDERVHRLPGLENLNLVRNASATY</sequence>
<protein>
    <recommendedName>
        <fullName evidence="3">Ferritin-like domain-containing protein</fullName>
    </recommendedName>
</protein>
<dbReference type="InterPro" id="IPR009078">
    <property type="entry name" value="Ferritin-like_SF"/>
</dbReference>
<evidence type="ECO:0000313" key="1">
    <source>
        <dbReference type="EMBL" id="GIH02447.1"/>
    </source>
</evidence>
<comment type="caution">
    <text evidence="1">The sequence shown here is derived from an EMBL/GenBank/DDBJ whole genome shotgun (WGS) entry which is preliminary data.</text>
</comment>
<gene>
    <name evidence="1" type="ORF">Rhe02_05140</name>
</gene>
<dbReference type="Gene3D" id="1.10.620.20">
    <property type="entry name" value="Ribonucleotide Reductase, subunit A"/>
    <property type="match status" value="1"/>
</dbReference>
<keyword evidence="2" id="KW-1185">Reference proteome</keyword>
<accession>A0A8J3Q2W5</accession>
<dbReference type="RefSeq" id="WP_203906392.1">
    <property type="nucleotide sequence ID" value="NZ_BONY01000002.1"/>
</dbReference>